<gene>
    <name evidence="1" type="ORF">GCM10017764_35690</name>
</gene>
<evidence type="ECO:0000313" key="2">
    <source>
        <dbReference type="Proteomes" id="UP000620550"/>
    </source>
</evidence>
<accession>A0ABQ3HZ46</accession>
<evidence type="ECO:0000313" key="1">
    <source>
        <dbReference type="EMBL" id="GHE49544.1"/>
    </source>
</evidence>
<reference evidence="2" key="1">
    <citation type="journal article" date="2019" name="Int. J. Syst. Evol. Microbiol.">
        <title>The Global Catalogue of Microorganisms (GCM) 10K type strain sequencing project: providing services to taxonomists for standard genome sequencing and annotation.</title>
        <authorList>
            <consortium name="The Broad Institute Genomics Platform"/>
            <consortium name="The Broad Institute Genome Sequencing Center for Infectious Disease"/>
            <person name="Wu L."/>
            <person name="Ma J."/>
        </authorList>
    </citation>
    <scope>NUCLEOTIDE SEQUENCE [LARGE SCALE GENOMIC DNA]</scope>
    <source>
        <strain evidence="2">CGMCC 1.12966</strain>
    </source>
</reference>
<protein>
    <submittedName>
        <fullName evidence="1">Uncharacterized protein</fullName>
    </submittedName>
</protein>
<dbReference type="Proteomes" id="UP000620550">
    <property type="component" value="Unassembled WGS sequence"/>
</dbReference>
<dbReference type="EMBL" id="BNAF01000020">
    <property type="protein sequence ID" value="GHE49544.1"/>
    <property type="molecule type" value="Genomic_DNA"/>
</dbReference>
<proteinExistence type="predicted"/>
<keyword evidence="2" id="KW-1185">Reference proteome</keyword>
<sequence length="164" mass="18982">MLSVQGAFQRANCYHKTASEKEKAAFRSALKNFIDQHILPAYKVEVSEEQHEHNILRIIDFSRTSSSLFVADALNVGISQKLLNLYLKYHWCIGEIATPPHFPVDRIIQQELKMKPIEPWTRFKKIEEYREVINHAKTLLEKEGLATLAELELAYFNRRATAAL</sequence>
<organism evidence="1 2">
    <name type="scientific">Sphingobacterium griseoflavum</name>
    <dbReference type="NCBI Taxonomy" id="1474952"/>
    <lineage>
        <taxon>Bacteria</taxon>
        <taxon>Pseudomonadati</taxon>
        <taxon>Bacteroidota</taxon>
        <taxon>Sphingobacteriia</taxon>
        <taxon>Sphingobacteriales</taxon>
        <taxon>Sphingobacteriaceae</taxon>
        <taxon>Sphingobacterium</taxon>
    </lineage>
</organism>
<name>A0ABQ3HZ46_9SPHI</name>
<comment type="caution">
    <text evidence="1">The sequence shown here is derived from an EMBL/GenBank/DDBJ whole genome shotgun (WGS) entry which is preliminary data.</text>
</comment>